<accession>A0A6A5W943</accession>
<feature type="region of interest" description="Disordered" evidence="1">
    <location>
        <begin position="190"/>
        <end position="243"/>
    </location>
</feature>
<dbReference type="InterPro" id="IPR058317">
    <property type="entry name" value="DUF8004"/>
</dbReference>
<evidence type="ECO:0000256" key="1">
    <source>
        <dbReference type="SAM" id="MobiDB-lite"/>
    </source>
</evidence>
<feature type="compositionally biased region" description="Low complexity" evidence="1">
    <location>
        <begin position="22"/>
        <end position="32"/>
    </location>
</feature>
<reference evidence="3" key="1">
    <citation type="journal article" date="2020" name="Stud. Mycol.">
        <title>101 Dothideomycetes genomes: a test case for predicting lifestyles and emergence of pathogens.</title>
        <authorList>
            <person name="Haridas S."/>
            <person name="Albert R."/>
            <person name="Binder M."/>
            <person name="Bloem J."/>
            <person name="Labutti K."/>
            <person name="Salamov A."/>
            <person name="Andreopoulos B."/>
            <person name="Baker S."/>
            <person name="Barry K."/>
            <person name="Bills G."/>
            <person name="Bluhm B."/>
            <person name="Cannon C."/>
            <person name="Castanera R."/>
            <person name="Culley D."/>
            <person name="Daum C."/>
            <person name="Ezra D."/>
            <person name="Gonzalez J."/>
            <person name="Henrissat B."/>
            <person name="Kuo A."/>
            <person name="Liang C."/>
            <person name="Lipzen A."/>
            <person name="Lutzoni F."/>
            <person name="Magnuson J."/>
            <person name="Mondo S."/>
            <person name="Nolan M."/>
            <person name="Ohm R."/>
            <person name="Pangilinan J."/>
            <person name="Park H.-J."/>
            <person name="Ramirez L."/>
            <person name="Alfaro M."/>
            <person name="Sun H."/>
            <person name="Tritt A."/>
            <person name="Yoshinaga Y."/>
            <person name="Zwiers L.-H."/>
            <person name="Turgeon B."/>
            <person name="Goodwin S."/>
            <person name="Spatafora J."/>
            <person name="Crous P."/>
            <person name="Grigoriev I."/>
        </authorList>
    </citation>
    <scope>NUCLEOTIDE SEQUENCE</scope>
    <source>
        <strain evidence="3">CBS 123094</strain>
    </source>
</reference>
<dbReference type="OrthoDB" id="5300331at2759"/>
<dbReference type="Pfam" id="PF26013">
    <property type="entry name" value="DUF8004"/>
    <property type="match status" value="1"/>
</dbReference>
<proteinExistence type="predicted"/>
<dbReference type="EMBL" id="ML977636">
    <property type="protein sequence ID" value="KAF1995635.1"/>
    <property type="molecule type" value="Genomic_DNA"/>
</dbReference>
<dbReference type="Proteomes" id="UP000799779">
    <property type="component" value="Unassembled WGS sequence"/>
</dbReference>
<dbReference type="PANTHER" id="PTHR39601:SF2">
    <property type="entry name" value="CHORIOGENIN HMINOR"/>
    <property type="match status" value="1"/>
</dbReference>
<dbReference type="AlphaFoldDB" id="A0A6A5W943"/>
<gene>
    <name evidence="3" type="ORF">P154DRAFT_341994</name>
</gene>
<feature type="region of interest" description="Disordered" evidence="1">
    <location>
        <begin position="731"/>
        <end position="813"/>
    </location>
</feature>
<protein>
    <recommendedName>
        <fullName evidence="2">DUF8004 domain-containing protein</fullName>
    </recommendedName>
</protein>
<feature type="compositionally biased region" description="Pro residues" evidence="1">
    <location>
        <begin position="39"/>
        <end position="54"/>
    </location>
</feature>
<name>A0A6A5W943_9PLEO</name>
<feature type="compositionally biased region" description="Basic and acidic residues" evidence="1">
    <location>
        <begin position="748"/>
        <end position="761"/>
    </location>
</feature>
<evidence type="ECO:0000313" key="3">
    <source>
        <dbReference type="EMBL" id="KAF1995635.1"/>
    </source>
</evidence>
<feature type="region of interest" description="Disordered" evidence="1">
    <location>
        <begin position="1"/>
        <end position="108"/>
    </location>
</feature>
<dbReference type="PANTHER" id="PTHR39601">
    <property type="entry name" value="CHORIOGENIN HMINOR"/>
    <property type="match status" value="1"/>
</dbReference>
<keyword evidence="4" id="KW-1185">Reference proteome</keyword>
<sequence>MAPSKTKRISLFLGGSEGAETNSVASSNSSSNRLQKPEQYPPPAPLHPPPPIPGPASRSPSPGQGLGRPGTPPSDTGGSRLAPVEEKKKRRVSRLFGGGASSSNEQVHQQQAGPLAWVLGHQGKVPYNLTMLLNGEKVPELWDEEGDTFVYLFPRMSNKGPSFRLDSSLYSDSQYLTRLVHGQLYSENSAGLAPLPDRTPQNSSGNYGSSRANSPDRSTVEGSTSDGSKGSRALSDAAEDDRSEKHLYVPIALSTDREPVTPTTGEPRLQTKDIDTLITYRNFFSFLVGQSIVATERHSEIFDVFMRVADILHYYQFSNIDGSTFGEVATSSFNAYIDELNLADVRTSREKTIEAIVLGERLRSMKLYTEGFVHAAGKFESIKEAQIPKFELMSPKTGTRLARAAMDLDNRVANINHKLSDFDFPAIFSGILNSDTADERKVIRFKQWKTSFMGCRSFVLDYYKTKYGSWLPKAKSKKNDLTTSGLNRLVLLEMYRDFSNLYDFLVDRSNLTTRTVEGLMTEDDGMDFESATRRSLRRVLAEYDRSTPPVQPPIPFDLPLYPSNELKKDPKARMKKIKSDELNRMLKYSHNSDAFLTPFLEAFMHFEVKQAHGCSMDELWELRTGQWLFCYAVLQSLPMLVIDVPGVKFTEGVEYFLCEPPRSGVPWGREDTQRSRTWFGVAGGSHVVSLPTDIVEHGVEGVYRRSHCWKMAQQWSQNDAMMAAAVQETMQGNPLPAPPGFLDPNPGGRDRSQSPDRRRESVMNLGLEALPLPSGVAPASPAQMRPSSRNDPSKTFDAILQSADLAKPSKKKK</sequence>
<feature type="domain" description="DUF8004" evidence="2">
    <location>
        <begin position="331"/>
        <end position="424"/>
    </location>
</feature>
<evidence type="ECO:0000259" key="2">
    <source>
        <dbReference type="Pfam" id="PF26013"/>
    </source>
</evidence>
<organism evidence="3 4">
    <name type="scientific">Amniculicola lignicola CBS 123094</name>
    <dbReference type="NCBI Taxonomy" id="1392246"/>
    <lineage>
        <taxon>Eukaryota</taxon>
        <taxon>Fungi</taxon>
        <taxon>Dikarya</taxon>
        <taxon>Ascomycota</taxon>
        <taxon>Pezizomycotina</taxon>
        <taxon>Dothideomycetes</taxon>
        <taxon>Pleosporomycetidae</taxon>
        <taxon>Pleosporales</taxon>
        <taxon>Amniculicolaceae</taxon>
        <taxon>Amniculicola</taxon>
    </lineage>
</organism>
<feature type="compositionally biased region" description="Polar residues" evidence="1">
    <location>
        <begin position="199"/>
        <end position="228"/>
    </location>
</feature>
<evidence type="ECO:0000313" key="4">
    <source>
        <dbReference type="Proteomes" id="UP000799779"/>
    </source>
</evidence>